<feature type="domain" description="FAT" evidence="19">
    <location>
        <begin position="1406"/>
        <end position="1986"/>
    </location>
</feature>
<dbReference type="Pfam" id="PF23593">
    <property type="entry name" value="HEAT_ATR"/>
    <property type="match status" value="1"/>
</dbReference>
<dbReference type="STRING" id="52838.A0A4S8K8Y3"/>
<feature type="compositionally biased region" description="Low complexity" evidence="17">
    <location>
        <begin position="2448"/>
        <end position="2459"/>
    </location>
</feature>
<dbReference type="GO" id="GO:0016242">
    <property type="term" value="P:negative regulation of macroautophagy"/>
    <property type="evidence" value="ECO:0007669"/>
    <property type="project" value="TreeGrafter"/>
</dbReference>
<comment type="catalytic activity">
    <reaction evidence="14">
        <text>(S)-malate + NAD(+) = oxaloacetate + NADH + H(+)</text>
        <dbReference type="Rhea" id="RHEA:21432"/>
        <dbReference type="ChEBI" id="CHEBI:15378"/>
        <dbReference type="ChEBI" id="CHEBI:15589"/>
        <dbReference type="ChEBI" id="CHEBI:16452"/>
        <dbReference type="ChEBI" id="CHEBI:57540"/>
        <dbReference type="ChEBI" id="CHEBI:57945"/>
        <dbReference type="EC" id="1.1.1.37"/>
    </reaction>
</comment>
<keyword evidence="10 16" id="KW-0067">ATP-binding</keyword>
<evidence type="ECO:0000256" key="13">
    <source>
        <dbReference type="ARBA" id="ARBA00047899"/>
    </source>
</evidence>
<evidence type="ECO:0000256" key="15">
    <source>
        <dbReference type="ARBA" id="ARBA00048679"/>
    </source>
</evidence>
<evidence type="ECO:0000256" key="17">
    <source>
        <dbReference type="SAM" id="MobiDB-lite"/>
    </source>
</evidence>
<dbReference type="SMART" id="SM01346">
    <property type="entry name" value="DUF3385"/>
    <property type="match status" value="1"/>
</dbReference>
<dbReference type="PROSITE" id="PS00916">
    <property type="entry name" value="PI3_4_KINASE_2"/>
    <property type="match status" value="1"/>
</dbReference>
<keyword evidence="7" id="KW-0677">Repeat</keyword>
<comment type="similarity">
    <text evidence="1">Belongs to the LDH/MDH superfamily. MDH type 1 family.</text>
</comment>
<dbReference type="InterPro" id="IPR010097">
    <property type="entry name" value="Malate_DH_type1"/>
</dbReference>
<keyword evidence="11" id="KW-0560">Oxidoreductase</keyword>
<gene>
    <name evidence="20" type="ORF">C4D60_Mb04t01330</name>
</gene>
<dbReference type="FunFam" id="1.25.10.10:FF:000284">
    <property type="entry name" value="Serine/threonine-protein kinase TOR"/>
    <property type="match status" value="1"/>
</dbReference>
<dbReference type="InterPro" id="IPR000403">
    <property type="entry name" value="PI3/4_kinase_cat_dom"/>
</dbReference>
<evidence type="ECO:0000256" key="7">
    <source>
        <dbReference type="ARBA" id="ARBA00022737"/>
    </source>
</evidence>
<dbReference type="Pfam" id="PF00454">
    <property type="entry name" value="PI3_PI4_kinase"/>
    <property type="match status" value="1"/>
</dbReference>
<evidence type="ECO:0000256" key="14">
    <source>
        <dbReference type="ARBA" id="ARBA00048313"/>
    </source>
</evidence>
<dbReference type="CDD" id="cd05169">
    <property type="entry name" value="PIKKc_TOR"/>
    <property type="match status" value="1"/>
</dbReference>
<evidence type="ECO:0000256" key="2">
    <source>
        <dbReference type="ARBA" id="ARBA00011031"/>
    </source>
</evidence>
<dbReference type="GO" id="GO:0006108">
    <property type="term" value="P:malate metabolic process"/>
    <property type="evidence" value="ECO:0007669"/>
    <property type="project" value="InterPro"/>
</dbReference>
<dbReference type="GO" id="GO:0005634">
    <property type="term" value="C:nucleus"/>
    <property type="evidence" value="ECO:0007669"/>
    <property type="project" value="TreeGrafter"/>
</dbReference>
<sequence length="2825" mass="312425">MDRLRGYRVEPAHVIEFISIIHIGSSPVGNADSQTLRREQNPCPDQTPISLSLYPRCLRGRHARRSALRPMASGAASIRYGGAASVGGTAEALNRIVADLCTRGNPKDGAAVSLKKHVEEAARDLGGEAFSRCMDQFYDKIANLLESNEVADNLGALRAINELIDVALGESASKVSKLSGYMRTLFEVKRDPEVLVLASEVLGHLVRAGGAMTADEVERQIKNALDWLHGERIEYRRFAAVLILKEMAENASTVFNVHVPEFVDAIWVALRDPTLAVRERAVEALRACLRVIEKRETRWRVQWYYRMCEAAQVGLGKNASVHSIHGSLLAVGELLRNTGEFMMSRYREVADIVLKYLEHRDRLVRLSITSLLPRIAHFLRDRFVTNYLKICMDHILAVLRIPAERASGFIALGEMAGALDGVSSCFLSDLQIAPRRGRPSLEALACVGSFAKAMGPAMEPHVRGLLDSMFSAGLSTNLVVALEQITVSIPSLLSTIQELLLDCISVALSKTSYASTKPGVAGIRTNTINNTQQLSDASGSVVQLALRTLAHFDFKGHELLEFARESVIVYLEDEDGNTRKDAAICCCRLVANSLSAKSAAHFSSSRFSRIGGAKRRRLVEEIMEELLTAAVADADVSVRKSVFLSLHEDGSFDVFLAQADSLSSIFIALNDEVPGGNRNVCILDREQREGSREARAAGGLEGGASNGKARGRHEQRQRRAAAAGVGATSSEIAIGIGIGIGSGSRVQYVDIVTFERTDFDVRELAISLAGRLSEKNPAYVLPALRRRLIQLLTYLDQSMDSKSKEDSAKLLGCLIRSCERLILPYIAPIHKTLVARLSEGTGSNASSGVVIGVLATVGELAKVGGFTMRQYLPELMPLIVEALLDGASANKREVAVATLGQVVQSTGYVISPYNEYPQLLGLLLKLLNGELAWSTRREVLKVLGIMGALDPHVHKCNQHRLPGSHGEVNRAASEAGQHIVSMEELPTEIWPTFVTPEDYYSQVLPDLFHAIRTCEDCGLKEFITWKLGTLVSIVRQHIRKYLPELFSLISELWASSFALPASNRPVQGSPVLHLVEQLCLALNDEFRTYLSIILPCCIQVLNDAERCNDFSYVTDILHTVEVFGGTLDERMHLLLPSLIRLFKVEASVDVRHHAINTVTKLIPRVQVSGHVSSLVHHLILVLDGNNDELRRDAADALCCLAYAFGEDFTKYIRMIDKLLSKHHLRHRDFDEIKRRLKRREPPILDSLSVQKLTQNVPAEVISDPLNDIESDPYEEGNEVHRQPRNHQVNDLRLRTAGEASQRSTTEDWAEWMRHFSIELLRESPMPALRTCARLAQLQPSVGRELFAAGFASCWAQMNESSQEQLVRNLKTAFSSQNIPPEILATLLNLAEFMEHDEKPLPIDTRLLGALAEKCRAFAKALHYKEMEFEAACSKKMGANPVTVVESLIHINNQLHQHEAAVGILTYSQQYLDVQLKESWYEKLQRWDDALKAYTLKSSQASSPIQNLDATLGRMRCLAALARWEELSALCREQWTAAEPAARLEMAPMAANAAWNMGEWDHMSEYVSKLDDGDESRLRMLGNTTASGDGSSNGAFFKAVLLVRREKYDEARMFVEKARKCLATELAALVLESYERAYSNMVHVQQLSELEEVIDYCTLPVGNAVADGRRELIRNMWNERIQGTKRNVEVWQALLAVRELVLPPSEDIETWLKFASLCRKSGRISQARSTLIKLLQYDPESSPENWLYHGHPQVILAYLKYQWSLGDDFKRKEAFSHLQELTVQLALATNGHSGAPVSSGNMPNSGVPLLARAYLRLGTWKRALSPGLDDDSIQEILVSLKNATHCANDSAKAWHTWALFNTAVMSHYTLRGRPDVAAKYVVAAVTGYFYSIACASTAKGVDDSLQDILRLLTLWFNHGATSEVQMALQKGFLHVKIEMWLAVLPQIIARIHSNNRIVRELIQSLLVRIGKGHPQALMYPLLVACKSISTLRRRAALDVVDKIRQHNGVLVDQANVIYAQLVSKELIRVAILWHEMWHEALEEASRLYFGEHNIEGMLAVLEPLHAKLEEGAETIIETAFIQAYGRELQEARDCCLKYKNTGKDAELTQSVSPELLKCHDLELAVPGTYRADAPLVTIATFAPQLIVITSKQRPRKLTIHGSDGEDYAFLLKGHEDLRQDERVMQLFGLVNTLLENSRKTAEKDLSIQRYAVIPLSPNSGLIGWVPNCDTLHHLIREYRDARKIPLNQEHRLMLAFAPDYDHLPLIAKVEVFEHALQNTEGNDLAKVLWLKSRTSEVWLDRRTNYTRSLAVMSMVGYLLGLGDRHPSNLMLHRYSGKILHIDFGDCFEASMNREKFPEKAFVHDPLINWRLFNFNEVPQMSNYVTTYVHPVVNSEESAPNKELPQPRGARERELLQAVNQLGDANEVLNERAVVVMARMSNKLTGRDFSSGSSVSGAGSSIQHAPETSNLISGDAREVDHGLSVKYQMQGGTSLRRADCRAKGGAPGFKVAILGAAGGIGQPLALLMKMNPLVSVLHLYDVVNSPGVTADVSHMDTGAVVRGFLGAPQLENALVGMDLVIIPAGVPRKPGMTRDDLFKINAGIVRTLCEGVAKCCPHAIVNLISNPVNSTVPIAAEVFKKAGIYDPKRLLGVTTLDVVRANTFVAEVLGIDPREVNVPVVGGHSGVTILPLLSQVKPPCSFTSDEIDYLTNRIQNGGTEVVEAKAGAGSATLSMVRLLGLHAFAAAKFADACLRGLRGDAGIVECAFVASQVTELPFFASKVRLGRGGAEEIFPLGPLSEYERAGLDKAKEELAGSIEKGVSFIRK</sequence>
<dbReference type="InterPro" id="IPR011990">
    <property type="entry name" value="TPR-like_helical_dom_sf"/>
</dbReference>
<comment type="caution">
    <text evidence="20">The sequence shown here is derived from an EMBL/GenBank/DDBJ whole genome shotgun (WGS) entry which is preliminary data.</text>
</comment>
<dbReference type="GO" id="GO:0006099">
    <property type="term" value="P:tricarboxylic acid cycle"/>
    <property type="evidence" value="ECO:0007669"/>
    <property type="project" value="UniProtKB-KW"/>
</dbReference>
<dbReference type="FunFam" id="3.40.50.720:FF:000013">
    <property type="entry name" value="Malate dehydrogenase"/>
    <property type="match status" value="1"/>
</dbReference>
<dbReference type="InterPro" id="IPR011989">
    <property type="entry name" value="ARM-like"/>
</dbReference>
<dbReference type="InterPro" id="IPR014009">
    <property type="entry name" value="PIK_FAT"/>
</dbReference>
<dbReference type="PANTHER" id="PTHR11139">
    <property type="entry name" value="ATAXIA TELANGIECTASIA MUTATED ATM -RELATED"/>
    <property type="match status" value="1"/>
</dbReference>
<dbReference type="Pfam" id="PF02866">
    <property type="entry name" value="Ldh_1_C"/>
    <property type="match status" value="1"/>
</dbReference>
<dbReference type="Proteomes" id="UP000317650">
    <property type="component" value="Chromosome 4"/>
</dbReference>
<feature type="domain" description="PI3K/PI4K catalytic" evidence="18">
    <location>
        <begin position="2140"/>
        <end position="2472"/>
    </location>
</feature>
<dbReference type="PROSITE" id="PS51189">
    <property type="entry name" value="FAT"/>
    <property type="match status" value="1"/>
</dbReference>
<dbReference type="GO" id="GO:0080090">
    <property type="term" value="P:regulation of primary metabolic process"/>
    <property type="evidence" value="ECO:0007669"/>
    <property type="project" value="UniProtKB-ARBA"/>
</dbReference>
<evidence type="ECO:0000313" key="20">
    <source>
        <dbReference type="EMBL" id="THU71429.1"/>
    </source>
</evidence>
<dbReference type="SUPFAM" id="SSF56327">
    <property type="entry name" value="LDH C-terminal domain-like"/>
    <property type="match status" value="1"/>
</dbReference>
<keyword evidence="8 16" id="KW-0547">Nucleotide-binding</keyword>
<dbReference type="Pfam" id="PF08771">
    <property type="entry name" value="FRB_dom"/>
    <property type="match status" value="1"/>
</dbReference>
<dbReference type="InterPro" id="IPR057564">
    <property type="entry name" value="HEAT_ATR"/>
</dbReference>
<keyword evidence="4 16" id="KW-0723">Serine/threonine-protein kinase</keyword>
<dbReference type="InterPro" id="IPR003151">
    <property type="entry name" value="PIK-rel_kinase_FAT"/>
</dbReference>
<dbReference type="FunFam" id="1.20.120.150:FF:000001">
    <property type="entry name" value="Serine/threonine-protein kinase TOR"/>
    <property type="match status" value="1"/>
</dbReference>
<dbReference type="InterPro" id="IPR015955">
    <property type="entry name" value="Lactate_DH/Glyco_Ohase_4_C"/>
</dbReference>
<dbReference type="SMART" id="SM01345">
    <property type="entry name" value="Rapamycin_bind"/>
    <property type="match status" value="1"/>
</dbReference>
<evidence type="ECO:0000256" key="6">
    <source>
        <dbReference type="ARBA" id="ARBA00022679"/>
    </source>
</evidence>
<feature type="region of interest" description="Disordered" evidence="17">
    <location>
        <begin position="692"/>
        <end position="723"/>
    </location>
</feature>
<proteinExistence type="inferred from homology"/>
<dbReference type="InterPro" id="IPR001252">
    <property type="entry name" value="Malate_DH_AS"/>
</dbReference>
<dbReference type="GO" id="GO:0005524">
    <property type="term" value="F:ATP binding"/>
    <property type="evidence" value="ECO:0007669"/>
    <property type="project" value="UniProtKB-KW"/>
</dbReference>
<dbReference type="SUPFAM" id="SSF48371">
    <property type="entry name" value="ARM repeat"/>
    <property type="match status" value="2"/>
</dbReference>
<dbReference type="PANTHER" id="PTHR11139:SF9">
    <property type="entry name" value="SERINE_THREONINE-PROTEIN KINASE MTOR"/>
    <property type="match status" value="1"/>
</dbReference>
<dbReference type="InterPro" id="IPR036291">
    <property type="entry name" value="NAD(P)-bd_dom_sf"/>
</dbReference>
<keyword evidence="21" id="KW-1185">Reference proteome</keyword>
<comment type="catalytic activity">
    <reaction evidence="13 16">
        <text>L-threonyl-[protein] + ATP = O-phospho-L-threonyl-[protein] + ADP + H(+)</text>
        <dbReference type="Rhea" id="RHEA:46608"/>
        <dbReference type="Rhea" id="RHEA-COMP:11060"/>
        <dbReference type="Rhea" id="RHEA-COMP:11605"/>
        <dbReference type="ChEBI" id="CHEBI:15378"/>
        <dbReference type="ChEBI" id="CHEBI:30013"/>
        <dbReference type="ChEBI" id="CHEBI:30616"/>
        <dbReference type="ChEBI" id="CHEBI:61977"/>
        <dbReference type="ChEBI" id="CHEBI:456216"/>
        <dbReference type="EC" id="2.7.11.1"/>
    </reaction>
</comment>
<dbReference type="Pfam" id="PF00056">
    <property type="entry name" value="Ldh_1_N"/>
    <property type="match status" value="1"/>
</dbReference>
<keyword evidence="12" id="KW-0520">NAD</keyword>
<dbReference type="SUPFAM" id="SSF47212">
    <property type="entry name" value="FKBP12-rapamycin-binding domain of FKBP-rapamycin-associated protein (FRAP)"/>
    <property type="match status" value="1"/>
</dbReference>
<evidence type="ECO:0000256" key="5">
    <source>
        <dbReference type="ARBA" id="ARBA00022532"/>
    </source>
</evidence>
<comment type="subunit">
    <text evidence="3">Homodimer.</text>
</comment>
<dbReference type="Pfam" id="PF11865">
    <property type="entry name" value="mTOR_dom"/>
    <property type="match status" value="1"/>
</dbReference>
<dbReference type="Gene3D" id="1.10.1070.11">
    <property type="entry name" value="Phosphatidylinositol 3-/4-kinase, catalytic domain"/>
    <property type="match status" value="1"/>
</dbReference>
<name>A0A4S8K8Y3_MUSBA</name>
<evidence type="ECO:0000256" key="11">
    <source>
        <dbReference type="ARBA" id="ARBA00023002"/>
    </source>
</evidence>
<keyword evidence="9 16" id="KW-0418">Kinase</keyword>
<dbReference type="GO" id="GO:0044877">
    <property type="term" value="F:protein-containing complex binding"/>
    <property type="evidence" value="ECO:0007669"/>
    <property type="project" value="InterPro"/>
</dbReference>
<reference evidence="20 21" key="1">
    <citation type="journal article" date="2019" name="Nat. Plants">
        <title>Genome sequencing of Musa balbisiana reveals subgenome evolution and function divergence in polyploid bananas.</title>
        <authorList>
            <person name="Yao X."/>
        </authorList>
    </citation>
    <scope>NUCLEOTIDE SEQUENCE [LARGE SCALE GENOMIC DNA]</scope>
    <source>
        <strain evidence="21">cv. DH-PKW</strain>
        <tissue evidence="20">Leaves</tissue>
    </source>
</reference>
<comment type="catalytic activity">
    <reaction evidence="15">
        <text>L-seryl-[protein] + ATP = O-phospho-L-seryl-[protein] + ADP + H(+)</text>
        <dbReference type="Rhea" id="RHEA:17989"/>
        <dbReference type="Rhea" id="RHEA-COMP:9863"/>
        <dbReference type="Rhea" id="RHEA-COMP:11604"/>
        <dbReference type="ChEBI" id="CHEBI:15378"/>
        <dbReference type="ChEBI" id="CHEBI:29999"/>
        <dbReference type="ChEBI" id="CHEBI:30616"/>
        <dbReference type="ChEBI" id="CHEBI:83421"/>
        <dbReference type="ChEBI" id="CHEBI:456216"/>
        <dbReference type="EC" id="2.7.11.1"/>
    </reaction>
</comment>
<keyword evidence="6 16" id="KW-0808">Transferase</keyword>
<dbReference type="FunFam" id="1.25.10.10:FF:000802">
    <property type="entry name" value="Serine/threonine-protein kinase TOR"/>
    <property type="match status" value="1"/>
</dbReference>
<dbReference type="InterPro" id="IPR036738">
    <property type="entry name" value="FRB_sf"/>
</dbReference>
<evidence type="ECO:0000256" key="1">
    <source>
        <dbReference type="ARBA" id="ARBA00008824"/>
    </source>
</evidence>
<evidence type="ECO:0000256" key="12">
    <source>
        <dbReference type="ARBA" id="ARBA00023027"/>
    </source>
</evidence>
<dbReference type="InterPro" id="IPR009076">
    <property type="entry name" value="FRB_dom"/>
</dbReference>
<evidence type="ECO:0000256" key="16">
    <source>
        <dbReference type="RuleBase" id="RU364109"/>
    </source>
</evidence>
<dbReference type="GO" id="GO:0031932">
    <property type="term" value="C:TORC2 complex"/>
    <property type="evidence" value="ECO:0007669"/>
    <property type="project" value="TreeGrafter"/>
</dbReference>
<feature type="region of interest" description="Disordered" evidence="17">
    <location>
        <begin position="2446"/>
        <end position="2468"/>
    </location>
</feature>
<dbReference type="Gene3D" id="1.20.120.150">
    <property type="entry name" value="FKBP12-rapamycin binding domain"/>
    <property type="match status" value="1"/>
</dbReference>
<evidence type="ECO:0000256" key="8">
    <source>
        <dbReference type="ARBA" id="ARBA00022741"/>
    </source>
</evidence>
<dbReference type="EMBL" id="PYDT01000001">
    <property type="protein sequence ID" value="THU71429.1"/>
    <property type="molecule type" value="Genomic_DNA"/>
</dbReference>
<dbReference type="SUPFAM" id="SSF51735">
    <property type="entry name" value="NAD(P)-binding Rossmann-fold domains"/>
    <property type="match status" value="1"/>
</dbReference>
<dbReference type="InterPro" id="IPR001236">
    <property type="entry name" value="Lactate/malate_DH_N"/>
</dbReference>
<dbReference type="GO" id="GO:0031931">
    <property type="term" value="C:TORC1 complex"/>
    <property type="evidence" value="ECO:0007669"/>
    <property type="project" value="TreeGrafter"/>
</dbReference>
<dbReference type="Gene3D" id="3.90.110.10">
    <property type="entry name" value="Lactate dehydrogenase/glycoside hydrolase, family 4, C-terminal"/>
    <property type="match status" value="1"/>
</dbReference>
<dbReference type="InterPro" id="IPR018936">
    <property type="entry name" value="PI3/4_kinase_CS"/>
</dbReference>
<dbReference type="InterPro" id="IPR016024">
    <property type="entry name" value="ARM-type_fold"/>
</dbReference>
<dbReference type="InterPro" id="IPR026683">
    <property type="entry name" value="TOR_cat"/>
</dbReference>
<dbReference type="InterPro" id="IPR050517">
    <property type="entry name" value="DDR_Repair_Kinase"/>
</dbReference>
<keyword evidence="5" id="KW-0816">Tricarboxylic acid cycle</keyword>
<evidence type="ECO:0000256" key="4">
    <source>
        <dbReference type="ARBA" id="ARBA00022527"/>
    </source>
</evidence>
<evidence type="ECO:0000256" key="10">
    <source>
        <dbReference type="ARBA" id="ARBA00022840"/>
    </source>
</evidence>
<evidence type="ECO:0000313" key="21">
    <source>
        <dbReference type="Proteomes" id="UP000317650"/>
    </source>
</evidence>
<dbReference type="FunFam" id="3.30.1010.10:FF:000006">
    <property type="entry name" value="Serine/threonine-protein kinase TOR"/>
    <property type="match status" value="1"/>
</dbReference>
<dbReference type="Gene3D" id="3.40.50.720">
    <property type="entry name" value="NAD(P)-binding Rossmann-like Domain"/>
    <property type="match status" value="1"/>
</dbReference>
<dbReference type="GO" id="GO:0005737">
    <property type="term" value="C:cytoplasm"/>
    <property type="evidence" value="ECO:0007669"/>
    <property type="project" value="TreeGrafter"/>
</dbReference>
<dbReference type="EC" id="2.7.11.1" evidence="16"/>
<dbReference type="FunFam" id="3.90.110.10:FF:000001">
    <property type="entry name" value="Malate dehydrogenase"/>
    <property type="match status" value="1"/>
</dbReference>
<organism evidence="20 21">
    <name type="scientific">Musa balbisiana</name>
    <name type="common">Banana</name>
    <dbReference type="NCBI Taxonomy" id="52838"/>
    <lineage>
        <taxon>Eukaryota</taxon>
        <taxon>Viridiplantae</taxon>
        <taxon>Streptophyta</taxon>
        <taxon>Embryophyta</taxon>
        <taxon>Tracheophyta</taxon>
        <taxon>Spermatophyta</taxon>
        <taxon>Magnoliopsida</taxon>
        <taxon>Liliopsida</taxon>
        <taxon>Zingiberales</taxon>
        <taxon>Musaceae</taxon>
        <taxon>Musa</taxon>
    </lineage>
</organism>
<dbReference type="GO" id="GO:0106310">
    <property type="term" value="F:protein serine kinase activity"/>
    <property type="evidence" value="ECO:0007669"/>
    <property type="project" value="RHEA"/>
</dbReference>
<evidence type="ECO:0000259" key="18">
    <source>
        <dbReference type="PROSITE" id="PS50290"/>
    </source>
</evidence>
<dbReference type="Pfam" id="PF02259">
    <property type="entry name" value="FAT"/>
    <property type="match status" value="1"/>
</dbReference>
<dbReference type="InterPro" id="IPR022383">
    <property type="entry name" value="Lactate/malate_DH_C"/>
</dbReference>
<dbReference type="InterPro" id="IPR011009">
    <property type="entry name" value="Kinase-like_dom_sf"/>
</dbReference>
<dbReference type="InterPro" id="IPR024585">
    <property type="entry name" value="mTOR_dom"/>
</dbReference>
<accession>A0A4S8K8Y3</accession>
<dbReference type="Gene3D" id="1.25.10.10">
    <property type="entry name" value="Leucine-rich Repeat Variant"/>
    <property type="match status" value="5"/>
</dbReference>
<dbReference type="SMART" id="SM00146">
    <property type="entry name" value="PI3Kc"/>
    <property type="match status" value="1"/>
</dbReference>
<dbReference type="GO" id="GO:0030060">
    <property type="term" value="F:L-malate dehydrogenase (NAD+) activity"/>
    <property type="evidence" value="ECO:0007669"/>
    <property type="project" value="UniProtKB-EC"/>
</dbReference>
<dbReference type="GO" id="GO:0004674">
    <property type="term" value="F:protein serine/threonine kinase activity"/>
    <property type="evidence" value="ECO:0007669"/>
    <property type="project" value="UniProtKB-KW"/>
</dbReference>
<evidence type="ECO:0000259" key="19">
    <source>
        <dbReference type="PROSITE" id="PS51189"/>
    </source>
</evidence>
<dbReference type="PROSITE" id="PS50290">
    <property type="entry name" value="PI3_4_KINASE_3"/>
    <property type="match status" value="1"/>
</dbReference>
<dbReference type="CDD" id="cd01337">
    <property type="entry name" value="MDH_glyoxysomal_mitochondrial"/>
    <property type="match status" value="1"/>
</dbReference>
<dbReference type="GO" id="GO:0031929">
    <property type="term" value="P:TOR signaling"/>
    <property type="evidence" value="ECO:0007669"/>
    <property type="project" value="TreeGrafter"/>
</dbReference>
<feature type="compositionally biased region" description="Basic residues" evidence="17">
    <location>
        <begin position="709"/>
        <end position="719"/>
    </location>
</feature>
<dbReference type="PROSITE" id="PS00068">
    <property type="entry name" value="MDH"/>
    <property type="match status" value="1"/>
</dbReference>
<dbReference type="Gene3D" id="1.25.40.10">
    <property type="entry name" value="Tetratricopeptide repeat domain"/>
    <property type="match status" value="1"/>
</dbReference>
<dbReference type="PROSITE" id="PS00915">
    <property type="entry name" value="PI3_4_KINASE_1"/>
    <property type="match status" value="1"/>
</dbReference>
<evidence type="ECO:0000256" key="9">
    <source>
        <dbReference type="ARBA" id="ARBA00022777"/>
    </source>
</evidence>
<dbReference type="InterPro" id="IPR036940">
    <property type="entry name" value="PI3/4_kinase_cat_sf"/>
</dbReference>
<dbReference type="NCBIfam" id="TIGR01772">
    <property type="entry name" value="MDH_euk_gproteo"/>
    <property type="match status" value="1"/>
</dbReference>
<evidence type="ECO:0000256" key="3">
    <source>
        <dbReference type="ARBA" id="ARBA00011738"/>
    </source>
</evidence>
<dbReference type="SUPFAM" id="SSF56112">
    <property type="entry name" value="Protein kinase-like (PK-like)"/>
    <property type="match status" value="1"/>
</dbReference>
<protein>
    <recommendedName>
        <fullName evidence="16">Serine/threonine-protein kinase TOR</fullName>
        <ecNumber evidence="16">2.7.11.1</ecNumber>
    </recommendedName>
</protein>
<comment type="similarity">
    <text evidence="2 16">Belongs to the PI3/PI4-kinase family.</text>
</comment>